<evidence type="ECO:0000256" key="1">
    <source>
        <dbReference type="ARBA" id="ARBA00001938"/>
    </source>
</evidence>
<reference evidence="6" key="1">
    <citation type="journal article" date="2019" name="Int. J. Syst. Evol. Microbiol.">
        <title>The Global Catalogue of Microorganisms (GCM) 10K type strain sequencing project: providing services to taxonomists for standard genome sequencing and annotation.</title>
        <authorList>
            <consortium name="The Broad Institute Genomics Platform"/>
            <consortium name="The Broad Institute Genome Sequencing Center for Infectious Disease"/>
            <person name="Wu L."/>
            <person name="Ma J."/>
        </authorList>
    </citation>
    <scope>NUCLEOTIDE SEQUENCE [LARGE SCALE GENOMIC DNA]</scope>
    <source>
        <strain evidence="6">JCM 17809</strain>
    </source>
</reference>
<dbReference type="RefSeq" id="WP_345201526.1">
    <property type="nucleotide sequence ID" value="NZ_BAABGM010000001.1"/>
</dbReference>
<keyword evidence="2" id="KW-0808">Transferase</keyword>
<keyword evidence="6" id="KW-1185">Reference proteome</keyword>
<evidence type="ECO:0000313" key="6">
    <source>
        <dbReference type="Proteomes" id="UP001500945"/>
    </source>
</evidence>
<evidence type="ECO:0000313" key="5">
    <source>
        <dbReference type="EMBL" id="GAA4397782.1"/>
    </source>
</evidence>
<comment type="cofactor">
    <cofactor evidence="1">
        <name>(R)-lipoate</name>
        <dbReference type="ChEBI" id="CHEBI:83088"/>
    </cofactor>
</comment>
<dbReference type="PANTHER" id="PTHR43178:SF5">
    <property type="entry name" value="LIPOAMIDE ACYLTRANSFERASE COMPONENT OF BRANCHED-CHAIN ALPHA-KETO ACID DEHYDROGENASE COMPLEX, MITOCHONDRIAL"/>
    <property type="match status" value="1"/>
</dbReference>
<dbReference type="InterPro" id="IPR001078">
    <property type="entry name" value="2-oxoacid_DH_actylTfrase"/>
</dbReference>
<accession>A0ABP8JY79</accession>
<proteinExistence type="predicted"/>
<dbReference type="Gene3D" id="3.30.559.10">
    <property type="entry name" value="Chloramphenicol acetyltransferase-like domain"/>
    <property type="match status" value="1"/>
</dbReference>
<dbReference type="InterPro" id="IPR050743">
    <property type="entry name" value="2-oxoacid_DH_E2_comp"/>
</dbReference>
<organism evidence="5 6">
    <name type="scientific">Fodinibacter luteus</name>
    <dbReference type="NCBI Taxonomy" id="552064"/>
    <lineage>
        <taxon>Bacteria</taxon>
        <taxon>Bacillati</taxon>
        <taxon>Actinomycetota</taxon>
        <taxon>Actinomycetes</taxon>
        <taxon>Micrococcales</taxon>
        <taxon>Intrasporangiaceae</taxon>
        <taxon>Fodinibacter (ex Wang et al. 2009)</taxon>
    </lineage>
</organism>
<dbReference type="PANTHER" id="PTHR43178">
    <property type="entry name" value="DIHYDROLIPOAMIDE ACETYLTRANSFERASE COMPONENT OF PYRUVATE DEHYDROGENASE COMPLEX"/>
    <property type="match status" value="1"/>
</dbReference>
<evidence type="ECO:0000259" key="4">
    <source>
        <dbReference type="Pfam" id="PF00198"/>
    </source>
</evidence>
<keyword evidence="3" id="KW-0012">Acyltransferase</keyword>
<evidence type="ECO:0000256" key="2">
    <source>
        <dbReference type="ARBA" id="ARBA00022679"/>
    </source>
</evidence>
<dbReference type="EMBL" id="BAABGM010000001">
    <property type="protein sequence ID" value="GAA4397782.1"/>
    <property type="molecule type" value="Genomic_DNA"/>
</dbReference>
<gene>
    <name evidence="5" type="ORF">GCM10023168_03090</name>
</gene>
<sequence length="267" mass="28316">MAVRPSAGAGFTLAPIPRERRPVLDRLAGASRRFQVHALVELDVTQASSRIARTTPRVSWTGFLVATVARAVALHPEVNTRRAGSHILSFDRVDVGATVERHWQGRTVLDVVVVTDADHQSCAEVTDVLHRAKYGPGQPHRVGGVTDQIVRLPGPLRRAAIRAAGSRPGVAARFGPAVGVTSIGMFSDGWGWAIPLAPLTLVLTVGAVVDRAVVRDGQVVARPMLPLTLSFDHAVIDGAPAARFTETLRALVESAAAFDDAPAPSQP</sequence>
<dbReference type="Proteomes" id="UP001500945">
    <property type="component" value="Unassembled WGS sequence"/>
</dbReference>
<evidence type="ECO:0000256" key="3">
    <source>
        <dbReference type="ARBA" id="ARBA00023315"/>
    </source>
</evidence>
<feature type="domain" description="2-oxoacid dehydrogenase acyltransferase catalytic" evidence="4">
    <location>
        <begin position="32"/>
        <end position="130"/>
    </location>
</feature>
<comment type="caution">
    <text evidence="5">The sequence shown here is derived from an EMBL/GenBank/DDBJ whole genome shotgun (WGS) entry which is preliminary data.</text>
</comment>
<feature type="domain" description="2-oxoacid dehydrogenase acyltransferase catalytic" evidence="4">
    <location>
        <begin position="178"/>
        <end position="255"/>
    </location>
</feature>
<dbReference type="InterPro" id="IPR023213">
    <property type="entry name" value="CAT-like_dom_sf"/>
</dbReference>
<dbReference type="Pfam" id="PF00198">
    <property type="entry name" value="2-oxoacid_dh"/>
    <property type="match status" value="2"/>
</dbReference>
<dbReference type="SUPFAM" id="SSF52777">
    <property type="entry name" value="CoA-dependent acyltransferases"/>
    <property type="match status" value="1"/>
</dbReference>
<name>A0ABP8JY79_9MICO</name>
<protein>
    <recommendedName>
        <fullName evidence="4">2-oxoacid dehydrogenase acyltransferase catalytic domain-containing protein</fullName>
    </recommendedName>
</protein>